<protein>
    <submittedName>
        <fullName evidence="1">Uncharacterized protein</fullName>
    </submittedName>
</protein>
<dbReference type="KEGG" id="nte:NEUTE1DRAFT98195"/>
<organism evidence="1 2">
    <name type="scientific">Neurospora tetrasperma (strain FGSC 2508 / ATCC MYA-4615 / P0657)</name>
    <dbReference type="NCBI Taxonomy" id="510951"/>
    <lineage>
        <taxon>Eukaryota</taxon>
        <taxon>Fungi</taxon>
        <taxon>Dikarya</taxon>
        <taxon>Ascomycota</taxon>
        <taxon>Pezizomycotina</taxon>
        <taxon>Sordariomycetes</taxon>
        <taxon>Sordariomycetidae</taxon>
        <taxon>Sordariales</taxon>
        <taxon>Sordariaceae</taxon>
        <taxon>Neurospora</taxon>
    </lineage>
</organism>
<reference evidence="2" key="1">
    <citation type="journal article" date="2011" name="Genetics">
        <title>Massive changes in genome architecture accompany the transition to self-fertility in the filamentous fungus Neurospora tetrasperma.</title>
        <authorList>
            <person name="Ellison C.E."/>
            <person name="Stajich J.E."/>
            <person name="Jacobson D.J."/>
            <person name="Natvig D.O."/>
            <person name="Lapidus A."/>
            <person name="Foster B."/>
            <person name="Aerts A."/>
            <person name="Riley R."/>
            <person name="Lindquist E.A."/>
            <person name="Grigoriev I.V."/>
            <person name="Taylor J.W."/>
        </authorList>
    </citation>
    <scope>NUCLEOTIDE SEQUENCE [LARGE SCALE GENOMIC DNA]</scope>
    <source>
        <strain evidence="2">FGSC 2508 / P0657</strain>
    </source>
</reference>
<dbReference type="HOGENOM" id="CLU_1960177_0_0_1"/>
<name>F8MB27_NEUT8</name>
<evidence type="ECO:0000313" key="1">
    <source>
        <dbReference type="EMBL" id="EGO61046.1"/>
    </source>
</evidence>
<keyword evidence="2" id="KW-1185">Reference proteome</keyword>
<sequence>MTPELGYAWHTHSSATPGIVKIPVMFAGLMVQAEGLGEIERERGWGLSYRVRKPGGFTVVDKLIPVIDDQVGRAQAINRNTCTGSGETVENRWLSVGPAVWSPVHGLWISWSFINSTSIVMTFGNPQM</sequence>
<dbReference type="Proteomes" id="UP000008065">
    <property type="component" value="Unassembled WGS sequence"/>
</dbReference>
<evidence type="ECO:0000313" key="2">
    <source>
        <dbReference type="Proteomes" id="UP000008065"/>
    </source>
</evidence>
<dbReference type="GeneID" id="20831826"/>
<dbReference type="EMBL" id="GL891302">
    <property type="protein sequence ID" value="EGO61046.1"/>
    <property type="molecule type" value="Genomic_DNA"/>
</dbReference>
<gene>
    <name evidence="1" type="ORF">NEUTE1DRAFT_98195</name>
</gene>
<dbReference type="RefSeq" id="XP_009848190.1">
    <property type="nucleotide sequence ID" value="XM_009849888.1"/>
</dbReference>
<dbReference type="AlphaFoldDB" id="F8MB27"/>
<accession>F8MB27</accession>
<dbReference type="VEuPathDB" id="FungiDB:NEUTE1DRAFT_98195"/>
<proteinExistence type="predicted"/>